<gene>
    <name evidence="1" type="ORF">GCM10010979_31440</name>
</gene>
<dbReference type="EMBL" id="BMGB01000002">
    <property type="protein sequence ID" value="GGB14584.1"/>
    <property type="molecule type" value="Genomic_DNA"/>
</dbReference>
<dbReference type="RefSeq" id="WP_188511698.1">
    <property type="nucleotide sequence ID" value="NZ_BMGB01000002.1"/>
</dbReference>
<name>A0A916WLX4_9MICO</name>
<protein>
    <recommendedName>
        <fullName evidence="3">DUF559 domain-containing protein</fullName>
    </recommendedName>
</protein>
<evidence type="ECO:0008006" key="3">
    <source>
        <dbReference type="Google" id="ProtNLM"/>
    </source>
</evidence>
<reference evidence="1" key="2">
    <citation type="submission" date="2020-09" db="EMBL/GenBank/DDBJ databases">
        <authorList>
            <person name="Sun Q."/>
            <person name="Zhou Y."/>
        </authorList>
    </citation>
    <scope>NUCLEOTIDE SEQUENCE</scope>
    <source>
        <strain evidence="1">CGMCC 1.12813</strain>
    </source>
</reference>
<evidence type="ECO:0000313" key="2">
    <source>
        <dbReference type="Proteomes" id="UP000606922"/>
    </source>
</evidence>
<dbReference type="SUPFAM" id="SSF52980">
    <property type="entry name" value="Restriction endonuclease-like"/>
    <property type="match status" value="1"/>
</dbReference>
<evidence type="ECO:0000313" key="1">
    <source>
        <dbReference type="EMBL" id="GGB14584.1"/>
    </source>
</evidence>
<proteinExistence type="predicted"/>
<dbReference type="InterPro" id="IPR011335">
    <property type="entry name" value="Restrct_endonuc-II-like"/>
</dbReference>
<comment type="caution">
    <text evidence="1">The sequence shown here is derived from an EMBL/GenBank/DDBJ whole genome shotgun (WGS) entry which is preliminary data.</text>
</comment>
<sequence length="310" mass="34749">MSRREPLPEELPGDFSVRQARASGVPRSRLRASDLDAVFRGSRSVRTEQRESAALTGTQHFERLHAQFVARCRAYLPVAPPDFRFGFITAARLYRVPLPPRLQGRLLLDVFVADSRFPPRMKGVTGHRTRALPPLDMHDGLPVFPPELVWLSLAPTLTLDELIIAGDHLVRRKAPLSSLDELRLAVGEHVGKPGALRARDAVEQVRPGTDSPTESEMRLVIVRAGLPEPVVGYTVYDANGHWVGTPDLAFVKARVALDYEGEVHRTDDRTFQGDIERREMFADAGWRHIRVTKDHLRAPDRLIARVAPLL</sequence>
<accession>A0A916WLX4</accession>
<dbReference type="Proteomes" id="UP000606922">
    <property type="component" value="Unassembled WGS sequence"/>
</dbReference>
<keyword evidence="2" id="KW-1185">Reference proteome</keyword>
<reference evidence="1" key="1">
    <citation type="journal article" date="2014" name="Int. J. Syst. Evol. Microbiol.">
        <title>Complete genome sequence of Corynebacterium casei LMG S-19264T (=DSM 44701T), isolated from a smear-ripened cheese.</title>
        <authorList>
            <consortium name="US DOE Joint Genome Institute (JGI-PGF)"/>
            <person name="Walter F."/>
            <person name="Albersmeier A."/>
            <person name="Kalinowski J."/>
            <person name="Ruckert C."/>
        </authorList>
    </citation>
    <scope>NUCLEOTIDE SEQUENCE</scope>
    <source>
        <strain evidence="1">CGMCC 1.12813</strain>
    </source>
</reference>
<organism evidence="1 2">
    <name type="scientific">Conyzicola nivalis</name>
    <dbReference type="NCBI Taxonomy" id="1477021"/>
    <lineage>
        <taxon>Bacteria</taxon>
        <taxon>Bacillati</taxon>
        <taxon>Actinomycetota</taxon>
        <taxon>Actinomycetes</taxon>
        <taxon>Micrococcales</taxon>
        <taxon>Microbacteriaceae</taxon>
        <taxon>Conyzicola</taxon>
    </lineage>
</organism>
<dbReference type="AlphaFoldDB" id="A0A916WLX4"/>